<proteinExistence type="predicted"/>
<feature type="transmembrane region" description="Helical" evidence="2">
    <location>
        <begin position="325"/>
        <end position="343"/>
    </location>
</feature>
<keyword evidence="2" id="KW-0472">Membrane</keyword>
<feature type="transmembrane region" description="Helical" evidence="2">
    <location>
        <begin position="390"/>
        <end position="410"/>
    </location>
</feature>
<gene>
    <name evidence="3" type="ORF">BJ976_000470</name>
</gene>
<feature type="transmembrane region" description="Helical" evidence="2">
    <location>
        <begin position="221"/>
        <end position="246"/>
    </location>
</feature>
<organism evidence="3 4">
    <name type="scientific">Micrococcus flavus</name>
    <dbReference type="NCBI Taxonomy" id="384602"/>
    <lineage>
        <taxon>Bacteria</taxon>
        <taxon>Bacillati</taxon>
        <taxon>Actinomycetota</taxon>
        <taxon>Actinomycetes</taxon>
        <taxon>Micrococcales</taxon>
        <taxon>Micrococcaceae</taxon>
        <taxon>Micrococcus</taxon>
    </lineage>
</organism>
<feature type="transmembrane region" description="Helical" evidence="2">
    <location>
        <begin position="270"/>
        <end position="289"/>
    </location>
</feature>
<evidence type="ECO:0000256" key="1">
    <source>
        <dbReference type="SAM" id="MobiDB-lite"/>
    </source>
</evidence>
<feature type="region of interest" description="Disordered" evidence="1">
    <location>
        <begin position="612"/>
        <end position="641"/>
    </location>
</feature>
<feature type="transmembrane region" description="Helical" evidence="2">
    <location>
        <begin position="106"/>
        <end position="126"/>
    </location>
</feature>
<evidence type="ECO:0000256" key="2">
    <source>
        <dbReference type="SAM" id="Phobius"/>
    </source>
</evidence>
<reference evidence="3 4" key="1">
    <citation type="submission" date="2020-08" db="EMBL/GenBank/DDBJ databases">
        <title>Sequencing the genomes of 1000 actinobacteria strains.</title>
        <authorList>
            <person name="Klenk H.-P."/>
        </authorList>
    </citation>
    <scope>NUCLEOTIDE SEQUENCE [LARGE SCALE GENOMIC DNA]</scope>
    <source>
        <strain evidence="3 4">DSM 19079</strain>
    </source>
</reference>
<feature type="transmembrane region" description="Helical" evidence="2">
    <location>
        <begin position="589"/>
        <end position="607"/>
    </location>
</feature>
<accession>A0A7W7L2A7</accession>
<evidence type="ECO:0000313" key="4">
    <source>
        <dbReference type="Proteomes" id="UP000560081"/>
    </source>
</evidence>
<feature type="transmembrane region" description="Helical" evidence="2">
    <location>
        <begin position="422"/>
        <end position="439"/>
    </location>
</feature>
<feature type="transmembrane region" description="Helical" evidence="2">
    <location>
        <begin position="466"/>
        <end position="483"/>
    </location>
</feature>
<feature type="transmembrane region" description="Helical" evidence="2">
    <location>
        <begin position="155"/>
        <end position="182"/>
    </location>
</feature>
<keyword evidence="2" id="KW-0812">Transmembrane</keyword>
<protein>
    <submittedName>
        <fullName evidence="3">Putative membrane protein</fullName>
    </submittedName>
</protein>
<dbReference type="EMBL" id="JACHMC010000001">
    <property type="protein sequence ID" value="MBB4882119.1"/>
    <property type="molecule type" value="Genomic_DNA"/>
</dbReference>
<dbReference type="AlphaFoldDB" id="A0A7W7L2A7"/>
<keyword evidence="2" id="KW-1133">Transmembrane helix</keyword>
<feature type="compositionally biased region" description="Basic and acidic residues" evidence="1">
    <location>
        <begin position="617"/>
        <end position="632"/>
    </location>
</feature>
<feature type="transmembrane region" description="Helical" evidence="2">
    <location>
        <begin position="503"/>
        <end position="525"/>
    </location>
</feature>
<evidence type="ECO:0000313" key="3">
    <source>
        <dbReference type="EMBL" id="MBB4882119.1"/>
    </source>
</evidence>
<feature type="transmembrane region" description="Helical" evidence="2">
    <location>
        <begin position="546"/>
        <end position="569"/>
    </location>
</feature>
<comment type="caution">
    <text evidence="3">The sequence shown here is derived from an EMBL/GenBank/DDBJ whole genome shotgun (WGS) entry which is preliminary data.</text>
</comment>
<sequence>MSTVSPLAALALLAPAGLGLAVLYALLRWFAWTPRGASPVGSARVHGLMVALIAFLVSCSPRQEPADGVLDAGADRPAPDSPGAVVLDPLVTRVTGVEALPFPEPALWPLLTALAPAALFLLVWWIGQHTWPRSTGPVRQGRLTALELRDVLPRALTWTCAAATLASAGAVAALAASGLAAVPARRITMEVDVAQAGNALPAGPAEWQTQVVAVDGAQSGAAIAGILLLVLAGWVATTVLAVRAVLRRPVLAGLHPATDLAVRRVAVNRILRTALVAVVGIGLSVVWTWDRLERTARGHALDPTGERWPEASQAVAGVSTSVSSLALPAVGLMIVTLIAAALWRSPALAVLAEAPGAAGLDGRPWTPAPSAAPGTARAVRALRDRSGMTALSLTLLSTLLLSTGGFLLVAGDGAAARTSASALVTTGPFLLGMLVLAAAEVRVRRHHTTPAPAGPGLGAASRWRRVLLALAAVVAVPAAAWTAHHQLPLVIGHVQARGVDAAAAAGMLLPVAVVTLLALAAAHGAGRRGPLTRADAVEDAVLRRSAVNRFLALGTGAVVAFAGQAWPLLHQARVVAAGSPGWATGETWQQPWLLLGLGLLLAFLPGMSVDPRTGRTAGEEPSRAEVEAHRTMEPSATGPAA</sequence>
<dbReference type="Proteomes" id="UP000560081">
    <property type="component" value="Unassembled WGS sequence"/>
</dbReference>
<dbReference type="RefSeq" id="WP_167736900.1">
    <property type="nucleotide sequence ID" value="NZ_BMLA01000006.1"/>
</dbReference>
<name>A0A7W7L2A7_9MICC</name>
<keyword evidence="4" id="KW-1185">Reference proteome</keyword>